<feature type="compositionally biased region" description="Low complexity" evidence="2">
    <location>
        <begin position="111"/>
        <end position="120"/>
    </location>
</feature>
<proteinExistence type="predicted"/>
<dbReference type="Proteomes" id="UP000002630">
    <property type="component" value="Linkage Group LG18"/>
</dbReference>
<keyword evidence="1" id="KW-0863">Zinc-finger</keyword>
<dbReference type="Pfam" id="PF09418">
    <property type="entry name" value="DUF2009"/>
    <property type="match status" value="2"/>
</dbReference>
<keyword evidence="1" id="KW-0862">Zinc</keyword>
<feature type="compositionally biased region" description="Gly residues" evidence="2">
    <location>
        <begin position="134"/>
        <end position="150"/>
    </location>
</feature>
<reference evidence="4 5" key="1">
    <citation type="journal article" date="2010" name="Nature">
        <title>The Ectocarpus genome and the independent evolution of multicellularity in brown algae.</title>
        <authorList>
            <person name="Cock J.M."/>
            <person name="Sterck L."/>
            <person name="Rouze P."/>
            <person name="Scornet D."/>
            <person name="Allen A.E."/>
            <person name="Amoutzias G."/>
            <person name="Anthouard V."/>
            <person name="Artiguenave F."/>
            <person name="Aury J.M."/>
            <person name="Badger J.H."/>
            <person name="Beszteri B."/>
            <person name="Billiau K."/>
            <person name="Bonnet E."/>
            <person name="Bothwell J.H."/>
            <person name="Bowler C."/>
            <person name="Boyen C."/>
            <person name="Brownlee C."/>
            <person name="Carrano C.J."/>
            <person name="Charrier B."/>
            <person name="Cho G.Y."/>
            <person name="Coelho S.M."/>
            <person name="Collen J."/>
            <person name="Corre E."/>
            <person name="Da Silva C."/>
            <person name="Delage L."/>
            <person name="Delaroque N."/>
            <person name="Dittami S.M."/>
            <person name="Doulbeau S."/>
            <person name="Elias M."/>
            <person name="Farnham G."/>
            <person name="Gachon C.M."/>
            <person name="Gschloessl B."/>
            <person name="Heesch S."/>
            <person name="Jabbari K."/>
            <person name="Jubin C."/>
            <person name="Kawai H."/>
            <person name="Kimura K."/>
            <person name="Kloareg B."/>
            <person name="Kupper F.C."/>
            <person name="Lang D."/>
            <person name="Le Bail A."/>
            <person name="Leblanc C."/>
            <person name="Lerouge P."/>
            <person name="Lohr M."/>
            <person name="Lopez P.J."/>
            <person name="Martens C."/>
            <person name="Maumus F."/>
            <person name="Michel G."/>
            <person name="Miranda-Saavedra D."/>
            <person name="Morales J."/>
            <person name="Moreau H."/>
            <person name="Motomura T."/>
            <person name="Nagasato C."/>
            <person name="Napoli C.A."/>
            <person name="Nelson D.R."/>
            <person name="Nyvall-Collen P."/>
            <person name="Peters A.F."/>
            <person name="Pommier C."/>
            <person name="Potin P."/>
            <person name="Poulain J."/>
            <person name="Quesneville H."/>
            <person name="Read B."/>
            <person name="Rensing S.A."/>
            <person name="Ritter A."/>
            <person name="Rousvoal S."/>
            <person name="Samanta M."/>
            <person name="Samson G."/>
            <person name="Schroeder D.C."/>
            <person name="Segurens B."/>
            <person name="Strittmatter M."/>
            <person name="Tonon T."/>
            <person name="Tregear J.W."/>
            <person name="Valentin K."/>
            <person name="von Dassow P."/>
            <person name="Yamagishi T."/>
            <person name="Van de Peer Y."/>
            <person name="Wincker P."/>
        </authorList>
    </citation>
    <scope>NUCLEOTIDE SEQUENCE [LARGE SCALE GENOMIC DNA]</scope>
    <source>
        <strain evidence="5">Ec32 / CCAP1310/4</strain>
    </source>
</reference>
<sequence>MNLLASSGEDPMPDGDSTAMEEEEEGAGSREVETCIECEDQHAELVCLSCEEPFCRPCWGSLHRQGKRAEHVTRAILGEVMPAPTAPTSSTEPPTPPLPETVGHDDDVDGGSEQSDSEGSACDGDGDRDDGHGGGDAIEGGLGQAGGGGGGHKKKGRTPCAARGEPVGQARRGDARVECAGGVPVHPAEAGRERARPPGDAERGAERLGVHRTEDCWTRPAPREPTPSVGDVSVDVYSGRWSSKARTINEELRMTLAALSGMMVAGELNWGQKNAALLDSLDDNQDAFAEIFEVGRRYKITNPEKFRDFYGKMMYMLQDAQAQGRVGLELVKDIQMVYDLVEDRGGLEMLQDERVVAATADISGISMSKAEVSFQVAAKNKARAGLLKDYVSDSFPKEEVERVLDSIADANNYIAFNVAPVERTISLLQDNFHPDKPEGEWSLKLSASGGRKRFSSSSSMYSSYGSSFSSGYGGGYGISSMFGSSSSAQLSHDHRTQYTFVWQSLLLWSEAMRSMYRLWYFADSDLLSGKASYRLQNTGQGLNRVQQCPSVSQEMRRILRVVQSTCGPWVGLSVVHLGDRDVPNALVFIDKYTQIPRILNPVAEAVRSLEEMAHDPVLGHYVDVGWGGVQNAKMAILSDFFKHGWDGSGDDGGSCIDGRLTSAWNWCSLLPKKPFAPIFYLAGQYGFDGGWSSGLGE</sequence>
<evidence type="ECO:0000256" key="1">
    <source>
        <dbReference type="PROSITE-ProRule" id="PRU00024"/>
    </source>
</evidence>
<feature type="region of interest" description="Disordered" evidence="2">
    <location>
        <begin position="81"/>
        <end position="206"/>
    </location>
</feature>
<dbReference type="InterPro" id="IPR000315">
    <property type="entry name" value="Znf_B-box"/>
</dbReference>
<dbReference type="InParanoid" id="D7G209"/>
<dbReference type="EMBL" id="FN648663">
    <property type="protein sequence ID" value="CBJ48735.1"/>
    <property type="molecule type" value="Genomic_DNA"/>
</dbReference>
<organism evidence="4 5">
    <name type="scientific">Ectocarpus siliculosus</name>
    <name type="common">Brown alga</name>
    <name type="synonym">Conferva siliculosa</name>
    <dbReference type="NCBI Taxonomy" id="2880"/>
    <lineage>
        <taxon>Eukaryota</taxon>
        <taxon>Sar</taxon>
        <taxon>Stramenopiles</taxon>
        <taxon>Ochrophyta</taxon>
        <taxon>PX clade</taxon>
        <taxon>Phaeophyceae</taxon>
        <taxon>Ectocarpales</taxon>
        <taxon>Ectocarpaceae</taxon>
        <taxon>Ectocarpus</taxon>
    </lineage>
</organism>
<feature type="domain" description="B box-type" evidence="3">
    <location>
        <begin position="30"/>
        <end position="76"/>
    </location>
</feature>
<dbReference type="PANTHER" id="PTHR31560">
    <property type="entry name" value="UPF0652 PROTEIN C16A11.03C-RELATED"/>
    <property type="match status" value="1"/>
</dbReference>
<dbReference type="OrthoDB" id="406045at2759"/>
<dbReference type="PANTHER" id="PTHR31560:SF0">
    <property type="entry name" value="UPF0652 PROTEIN C22H10.08"/>
    <property type="match status" value="1"/>
</dbReference>
<evidence type="ECO:0000256" key="2">
    <source>
        <dbReference type="SAM" id="MobiDB-lite"/>
    </source>
</evidence>
<evidence type="ECO:0000259" key="3">
    <source>
        <dbReference type="PROSITE" id="PS50119"/>
    </source>
</evidence>
<gene>
    <name evidence="4" type="ORF">Esi_0046_0133</name>
</gene>
<dbReference type="InterPro" id="IPR057668">
    <property type="entry name" value="E2_Ub-conjug_enz_C"/>
</dbReference>
<keyword evidence="1" id="KW-0479">Metal-binding</keyword>
<feature type="compositionally biased region" description="Basic and acidic residues" evidence="2">
    <location>
        <begin position="189"/>
        <end position="206"/>
    </location>
</feature>
<dbReference type="Pfam" id="PF22586">
    <property type="entry name" value="ANCHR-like_BBOX"/>
    <property type="match status" value="1"/>
</dbReference>
<keyword evidence="5" id="KW-1185">Reference proteome</keyword>
<evidence type="ECO:0000313" key="4">
    <source>
        <dbReference type="EMBL" id="CBJ48735.1"/>
    </source>
</evidence>
<dbReference type="AlphaFoldDB" id="D7G209"/>
<feature type="compositionally biased region" description="Low complexity" evidence="2">
    <location>
        <begin position="82"/>
        <end position="92"/>
    </location>
</feature>
<feature type="region of interest" description="Disordered" evidence="2">
    <location>
        <begin position="1"/>
        <end position="31"/>
    </location>
</feature>
<protein>
    <recommendedName>
        <fullName evidence="3">B box-type domain-containing protein</fullName>
    </recommendedName>
</protein>
<evidence type="ECO:0000313" key="5">
    <source>
        <dbReference type="Proteomes" id="UP000002630"/>
    </source>
</evidence>
<accession>D7G209</accession>
<dbReference type="PROSITE" id="PS50119">
    <property type="entry name" value="ZF_BBOX"/>
    <property type="match status" value="1"/>
</dbReference>
<name>D7G209_ECTSI</name>
<dbReference type="GO" id="GO:0008270">
    <property type="term" value="F:zinc ion binding"/>
    <property type="evidence" value="ECO:0007669"/>
    <property type="project" value="UniProtKB-KW"/>
</dbReference>
<dbReference type="InterPro" id="IPR018553">
    <property type="entry name" value="E2_Ub-conjug_enz"/>
</dbReference>
<dbReference type="EMBL" id="FN649743">
    <property type="protein sequence ID" value="CBJ48735.1"/>
    <property type="molecule type" value="Genomic_DNA"/>
</dbReference>